<proteinExistence type="predicted"/>
<dbReference type="SMART" id="SM00271">
    <property type="entry name" value="DnaJ"/>
    <property type="match status" value="1"/>
</dbReference>
<name>A0ABX5CUL0_9ALTE</name>
<evidence type="ECO:0000313" key="3">
    <source>
        <dbReference type="EMBL" id="PRO70260.1"/>
    </source>
</evidence>
<organism evidence="3 4">
    <name type="scientific">Alteromonas gracilis</name>
    <dbReference type="NCBI Taxonomy" id="1479524"/>
    <lineage>
        <taxon>Bacteria</taxon>
        <taxon>Pseudomonadati</taxon>
        <taxon>Pseudomonadota</taxon>
        <taxon>Gammaproteobacteria</taxon>
        <taxon>Alteromonadales</taxon>
        <taxon>Alteromonadaceae</taxon>
        <taxon>Alteromonas/Salinimonas group</taxon>
        <taxon>Alteromonas</taxon>
    </lineage>
</organism>
<gene>
    <name evidence="3" type="ORF">C6Y39_03215</name>
</gene>
<dbReference type="InterPro" id="IPR036869">
    <property type="entry name" value="J_dom_sf"/>
</dbReference>
<dbReference type="SUPFAM" id="SSF46565">
    <property type="entry name" value="Chaperone J-domain"/>
    <property type="match status" value="1"/>
</dbReference>
<comment type="caution">
    <text evidence="3">The sequence shown here is derived from an EMBL/GenBank/DDBJ whole genome shotgun (WGS) entry which is preliminary data.</text>
</comment>
<dbReference type="RefSeq" id="WP_105929887.1">
    <property type="nucleotide sequence ID" value="NZ_PVNO01000005.1"/>
</dbReference>
<dbReference type="InterPro" id="IPR021059">
    <property type="entry name" value="DnaJ-related_N"/>
</dbReference>
<sequence>MHANTDNESIGAQQADLLFDVLSTQKALFREGLSEYALIELLKKAPYQFFDEDALRDPLVLFKTHFVLFHVLYKLKHYWRSENEGELSIHALNIKLVAKQSVVEKKCDYTVHSAQLEEVDNLADYYLDWSNFEKADRNSVDNLLDEFWQRMAGEKVTVVQPGEIDEAHQLLGLSEEGTMTLTLLKRAYKKNLQLVHPDKGGEQEKAQNVIHAYQVLLKYYSFK</sequence>
<dbReference type="PROSITE" id="PS50076">
    <property type="entry name" value="DNAJ_2"/>
    <property type="match status" value="1"/>
</dbReference>
<evidence type="ECO:0000256" key="1">
    <source>
        <dbReference type="ARBA" id="ARBA00023186"/>
    </source>
</evidence>
<dbReference type="Proteomes" id="UP000239539">
    <property type="component" value="Unassembled WGS sequence"/>
</dbReference>
<keyword evidence="4" id="KW-1185">Reference proteome</keyword>
<protein>
    <submittedName>
        <fullName evidence="3">Molecular chaperone DnaJ</fullName>
    </submittedName>
</protein>
<dbReference type="Gene3D" id="1.10.287.110">
    <property type="entry name" value="DnaJ domain"/>
    <property type="match status" value="1"/>
</dbReference>
<dbReference type="Pfam" id="PF12339">
    <property type="entry name" value="DNAJ_related"/>
    <property type="match status" value="1"/>
</dbReference>
<dbReference type="InterPro" id="IPR001623">
    <property type="entry name" value="DnaJ_domain"/>
</dbReference>
<evidence type="ECO:0000259" key="2">
    <source>
        <dbReference type="PROSITE" id="PS50076"/>
    </source>
</evidence>
<evidence type="ECO:0000313" key="4">
    <source>
        <dbReference type="Proteomes" id="UP000239539"/>
    </source>
</evidence>
<keyword evidence="1" id="KW-0143">Chaperone</keyword>
<dbReference type="EMBL" id="PVNO01000005">
    <property type="protein sequence ID" value="PRO70260.1"/>
    <property type="molecule type" value="Genomic_DNA"/>
</dbReference>
<accession>A0ABX5CUL0</accession>
<feature type="domain" description="J" evidence="2">
    <location>
        <begin position="166"/>
        <end position="223"/>
    </location>
</feature>
<reference evidence="4" key="1">
    <citation type="journal article" date="2020" name="Int. J. Syst. Evol. Microbiol.">
        <title>Alteromonas alba sp. nov., a marine bacterium isolated from the seawater of the West Pacific Ocean.</title>
        <authorList>
            <person name="Sun C."/>
            <person name="Wu Y.-H."/>
            <person name="Xamxidin M."/>
            <person name="Cheng H."/>
            <person name="Xu X.-W."/>
        </authorList>
    </citation>
    <scope>NUCLEOTIDE SEQUENCE [LARGE SCALE GENOMIC DNA]</scope>
    <source>
        <strain evidence="4">9a2</strain>
    </source>
</reference>